<dbReference type="Pfam" id="PF01312">
    <property type="entry name" value="Bac_export_2"/>
    <property type="match status" value="1"/>
</dbReference>
<dbReference type="EMBL" id="JAPJZH010000013">
    <property type="protein sequence ID" value="MDA4847508.1"/>
    <property type="molecule type" value="Genomic_DNA"/>
</dbReference>
<evidence type="ECO:0000256" key="1">
    <source>
        <dbReference type="ARBA" id="ARBA00004651"/>
    </source>
</evidence>
<dbReference type="InterPro" id="IPR006136">
    <property type="entry name" value="FlhB"/>
</dbReference>
<keyword evidence="14" id="KW-0966">Cell projection</keyword>
<protein>
    <recommendedName>
        <fullName evidence="3 13">Flagellar biosynthetic protein FlhB</fullName>
    </recommendedName>
</protein>
<dbReference type="PRINTS" id="PR00950">
    <property type="entry name" value="TYPE3IMSPROT"/>
</dbReference>
<dbReference type="SUPFAM" id="SSF160544">
    <property type="entry name" value="EscU C-terminal domain-like"/>
    <property type="match status" value="1"/>
</dbReference>
<evidence type="ECO:0000313" key="14">
    <source>
        <dbReference type="EMBL" id="MDA4847508.1"/>
    </source>
</evidence>
<evidence type="ECO:0000256" key="3">
    <source>
        <dbReference type="ARBA" id="ARBA00021622"/>
    </source>
</evidence>
<evidence type="ECO:0000256" key="2">
    <source>
        <dbReference type="ARBA" id="ARBA00010690"/>
    </source>
</evidence>
<dbReference type="RefSeq" id="WP_271091338.1">
    <property type="nucleotide sequence ID" value="NZ_JAPJZH010000013.1"/>
</dbReference>
<gene>
    <name evidence="13 14" type="primary">flhB</name>
    <name evidence="14" type="ORF">OOZ53_19260</name>
</gene>
<evidence type="ECO:0000256" key="11">
    <source>
        <dbReference type="ARBA" id="ARBA00023225"/>
    </source>
</evidence>
<keyword evidence="11 13" id="KW-1006">Bacterial flagellum protein export</keyword>
<evidence type="ECO:0000256" key="4">
    <source>
        <dbReference type="ARBA" id="ARBA00022448"/>
    </source>
</evidence>
<feature type="transmembrane region" description="Helical" evidence="13">
    <location>
        <begin position="94"/>
        <end position="112"/>
    </location>
</feature>
<evidence type="ECO:0000313" key="15">
    <source>
        <dbReference type="Proteomes" id="UP001148313"/>
    </source>
</evidence>
<dbReference type="Gene3D" id="6.10.250.2080">
    <property type="match status" value="1"/>
</dbReference>
<keyword evidence="10 13" id="KW-0472">Membrane</keyword>
<evidence type="ECO:0000256" key="12">
    <source>
        <dbReference type="ARBA" id="ARBA00025078"/>
    </source>
</evidence>
<reference evidence="14" key="1">
    <citation type="submission" date="2022-11" db="EMBL/GenBank/DDBJ databases">
        <title>Hoeflea poritis sp. nov., isolated from scleractinian coral Porites lutea.</title>
        <authorList>
            <person name="Zhang G."/>
            <person name="Wei Q."/>
            <person name="Cai L."/>
        </authorList>
    </citation>
    <scope>NUCLEOTIDE SEQUENCE</scope>
    <source>
        <strain evidence="14">E7-10</strain>
    </source>
</reference>
<evidence type="ECO:0000256" key="13">
    <source>
        <dbReference type="RuleBase" id="RU364091"/>
    </source>
</evidence>
<dbReference type="NCBIfam" id="TIGR00328">
    <property type="entry name" value="flhB"/>
    <property type="match status" value="1"/>
</dbReference>
<keyword evidence="14" id="KW-0282">Flagellum</keyword>
<evidence type="ECO:0000256" key="7">
    <source>
        <dbReference type="ARBA" id="ARBA00022795"/>
    </source>
</evidence>
<evidence type="ECO:0000256" key="8">
    <source>
        <dbReference type="ARBA" id="ARBA00022927"/>
    </source>
</evidence>
<evidence type="ECO:0000256" key="5">
    <source>
        <dbReference type="ARBA" id="ARBA00022475"/>
    </source>
</evidence>
<evidence type="ECO:0000256" key="6">
    <source>
        <dbReference type="ARBA" id="ARBA00022692"/>
    </source>
</evidence>
<keyword evidence="4 13" id="KW-0813">Transport</keyword>
<dbReference type="Proteomes" id="UP001148313">
    <property type="component" value="Unassembled WGS sequence"/>
</dbReference>
<comment type="subcellular location">
    <subcellularLocation>
        <location evidence="1">Cell membrane</location>
        <topology evidence="1">Multi-pass membrane protein</topology>
    </subcellularLocation>
</comment>
<feature type="transmembrane region" description="Helical" evidence="13">
    <location>
        <begin position="194"/>
        <end position="213"/>
    </location>
</feature>
<evidence type="ECO:0000256" key="9">
    <source>
        <dbReference type="ARBA" id="ARBA00022989"/>
    </source>
</evidence>
<dbReference type="InterPro" id="IPR006135">
    <property type="entry name" value="T3SS_substrate_exporter"/>
</dbReference>
<sequence length="358" mass="39719">MAEEQDQESKTEEPTEKKIRDAIEKGNIPFSREVPVFASSCAILVFCIFFMPSGASYVSVSLADIFANSSVHSISSGEDVVSLFNHLFWETSHLLLPAFALMMIFGIAASVMQNIPRPAVDRIKPQLSRLSISKGFQRLFGAQGLVDFAKSITKILVISSIIGVAMLTDYYAVLSGMFSDPATVPQTIARLARKVFVIVLIATALLAIVDLLWTRFHWRNKLRMTRQELKDEIKQSDGDPIVKARQRSLARDRARKRMISDVPRATLVIANPTHYAVALRYVREENDAPMVVAKGQDLVALKIREVAENNDIPVFEDPPLARSIFAQASVGSVIPPAFYKAVAELIHVVYSKSPAKMN</sequence>
<feature type="transmembrane region" description="Helical" evidence="13">
    <location>
        <begin position="155"/>
        <end position="174"/>
    </location>
</feature>
<dbReference type="PANTHER" id="PTHR30531:SF12">
    <property type="entry name" value="FLAGELLAR BIOSYNTHETIC PROTEIN FLHB"/>
    <property type="match status" value="1"/>
</dbReference>
<name>A0ABT4VU43_9HYPH</name>
<keyword evidence="7 13" id="KW-1005">Bacterial flagellum biogenesis</keyword>
<comment type="similarity">
    <text evidence="2 13">Belongs to the type III secretion exporter family.</text>
</comment>
<comment type="caution">
    <text evidence="14">The sequence shown here is derived from an EMBL/GenBank/DDBJ whole genome shotgun (WGS) entry which is preliminary data.</text>
</comment>
<keyword evidence="15" id="KW-1185">Reference proteome</keyword>
<evidence type="ECO:0000256" key="10">
    <source>
        <dbReference type="ARBA" id="ARBA00023136"/>
    </source>
</evidence>
<keyword evidence="5 13" id="KW-1003">Cell membrane</keyword>
<keyword evidence="6 13" id="KW-0812">Transmembrane</keyword>
<keyword evidence="14" id="KW-0969">Cilium</keyword>
<accession>A0ABT4VU43</accession>
<dbReference type="InterPro" id="IPR029025">
    <property type="entry name" value="T3SS_substrate_exporter_C"/>
</dbReference>
<proteinExistence type="inferred from homology"/>
<keyword evidence="9 13" id="KW-1133">Transmembrane helix</keyword>
<dbReference type="PANTHER" id="PTHR30531">
    <property type="entry name" value="FLAGELLAR BIOSYNTHETIC PROTEIN FLHB"/>
    <property type="match status" value="1"/>
</dbReference>
<comment type="function">
    <text evidence="12 13">Required for formation of the rod structure in the basal body of the flagellar apparatus. Together with FliI and FliH, may constitute the export apparatus of flagellin.</text>
</comment>
<organism evidence="14 15">
    <name type="scientific">Hoeflea poritis</name>
    <dbReference type="NCBI Taxonomy" id="2993659"/>
    <lineage>
        <taxon>Bacteria</taxon>
        <taxon>Pseudomonadati</taxon>
        <taxon>Pseudomonadota</taxon>
        <taxon>Alphaproteobacteria</taxon>
        <taxon>Hyphomicrobiales</taxon>
        <taxon>Rhizobiaceae</taxon>
        <taxon>Hoeflea</taxon>
    </lineage>
</organism>
<dbReference type="Gene3D" id="3.40.1690.10">
    <property type="entry name" value="secretion proteins EscU"/>
    <property type="match status" value="1"/>
</dbReference>
<feature type="transmembrane region" description="Helical" evidence="13">
    <location>
        <begin position="34"/>
        <end position="52"/>
    </location>
</feature>
<keyword evidence="8 13" id="KW-0653">Protein transport</keyword>